<dbReference type="RefSeq" id="WP_152578706.1">
    <property type="nucleotide sequence ID" value="NZ_JAATJI010000001.1"/>
</dbReference>
<protein>
    <submittedName>
        <fullName evidence="2">Uncharacterized protein</fullName>
    </submittedName>
</protein>
<feature type="chain" id="PRO_5028958086" evidence="1">
    <location>
        <begin position="20"/>
        <end position="245"/>
    </location>
</feature>
<accession>A0A7C9KN25</accession>
<evidence type="ECO:0000256" key="1">
    <source>
        <dbReference type="SAM" id="SignalP"/>
    </source>
</evidence>
<feature type="signal peptide" evidence="1">
    <location>
        <begin position="1"/>
        <end position="19"/>
    </location>
</feature>
<dbReference type="OrthoDB" id="8534296at2"/>
<reference evidence="2 3" key="1">
    <citation type="submission" date="2019-09" db="EMBL/GenBank/DDBJ databases">
        <title>Polymorphobacter sp. isolated from a lake in China.</title>
        <authorList>
            <person name="Liu Z."/>
        </authorList>
    </citation>
    <scope>NUCLEOTIDE SEQUENCE [LARGE SCALE GENOMIC DNA]</scope>
    <source>
        <strain evidence="2 3">D40P</strain>
    </source>
</reference>
<sequence>MSNPSRRAALMLAAISAFAAPASASMDSAPHIPEPMVFDMVRPLAARRGELEANALALFPLSAPGEKIDWAPEIEYAFADGHAAELELPFENGRLTSGKIGLQGTFGTFAADKAVHGWQFLGIVDRDTGRVESSLLYIVGVRYSPRWTSLTMVGVNIPNERHRAGERRDNALLVNHSVFRDFSPRTTAGIEFNVRAGRRDTSWLIIPQLHQRLAPDIMMQAGAGIQKPANRRAHPNAALRMIKEF</sequence>
<gene>
    <name evidence="2" type="ORF">F3168_13360</name>
</gene>
<keyword evidence="1" id="KW-0732">Signal</keyword>
<evidence type="ECO:0000313" key="3">
    <source>
        <dbReference type="Proteomes" id="UP000481327"/>
    </source>
</evidence>
<evidence type="ECO:0000313" key="2">
    <source>
        <dbReference type="EMBL" id="MQT18243.1"/>
    </source>
</evidence>
<comment type="caution">
    <text evidence="2">The sequence shown here is derived from an EMBL/GenBank/DDBJ whole genome shotgun (WGS) entry which is preliminary data.</text>
</comment>
<dbReference type="EMBL" id="WIOL01000005">
    <property type="protein sequence ID" value="MQT18243.1"/>
    <property type="molecule type" value="Genomic_DNA"/>
</dbReference>
<organism evidence="2 3">
    <name type="scientific">Sandarakinorhabdus fusca</name>
    <dbReference type="NCBI Taxonomy" id="1439888"/>
    <lineage>
        <taxon>Bacteria</taxon>
        <taxon>Pseudomonadati</taxon>
        <taxon>Pseudomonadota</taxon>
        <taxon>Alphaproteobacteria</taxon>
        <taxon>Sphingomonadales</taxon>
        <taxon>Sphingosinicellaceae</taxon>
        <taxon>Sandarakinorhabdus</taxon>
    </lineage>
</organism>
<dbReference type="Proteomes" id="UP000481327">
    <property type="component" value="Unassembled WGS sequence"/>
</dbReference>
<name>A0A7C9KN25_9SPHN</name>
<proteinExistence type="predicted"/>
<dbReference type="AlphaFoldDB" id="A0A7C9KN25"/>
<keyword evidence="3" id="KW-1185">Reference proteome</keyword>